<comment type="subunit">
    <text evidence="1">G proteins are composed of 3 units; alpha, beta and gamma. The alpha chain contains the guanine nucleotide binding site.</text>
</comment>
<name>A0AAV2HCZ6_LYMST</name>
<dbReference type="SMART" id="SM00275">
    <property type="entry name" value="G_alpha"/>
    <property type="match status" value="1"/>
</dbReference>
<dbReference type="Proteomes" id="UP001497497">
    <property type="component" value="Unassembled WGS sequence"/>
</dbReference>
<dbReference type="InterPro" id="IPR027417">
    <property type="entry name" value="P-loop_NTPase"/>
</dbReference>
<dbReference type="PANTHER" id="PTHR10218:SF367">
    <property type="entry name" value="GUANINE NUCLEOTIDE-BINDING PROTEIN G(F) SUBUNIT ALPHA"/>
    <property type="match status" value="1"/>
</dbReference>
<keyword evidence="5 9" id="KW-0342">GTP-binding</keyword>
<dbReference type="InterPro" id="IPR001019">
    <property type="entry name" value="Gprotein_alpha_su"/>
</dbReference>
<feature type="non-terminal residue" evidence="11">
    <location>
        <position position="272"/>
    </location>
</feature>
<keyword evidence="6" id="KW-0807">Transducer</keyword>
<dbReference type="Gene3D" id="1.10.400.10">
    <property type="entry name" value="GI Alpha 1, domain 2-like"/>
    <property type="match status" value="1"/>
</dbReference>
<dbReference type="GO" id="GO:0003924">
    <property type="term" value="F:GTPase activity"/>
    <property type="evidence" value="ECO:0007669"/>
    <property type="project" value="InterPro"/>
</dbReference>
<evidence type="ECO:0000256" key="5">
    <source>
        <dbReference type="ARBA" id="ARBA00023134"/>
    </source>
</evidence>
<proteinExistence type="predicted"/>
<dbReference type="Gene3D" id="3.40.50.300">
    <property type="entry name" value="P-loop containing nucleotide triphosphate hydrolases"/>
    <property type="match status" value="1"/>
</dbReference>
<dbReference type="CDD" id="cd00066">
    <property type="entry name" value="G-alpha"/>
    <property type="match status" value="1"/>
</dbReference>
<evidence type="ECO:0000313" key="12">
    <source>
        <dbReference type="Proteomes" id="UP001497497"/>
    </source>
</evidence>
<comment type="caution">
    <text evidence="11">The sequence shown here is derived from an EMBL/GenBank/DDBJ whole genome shotgun (WGS) entry which is preliminary data.</text>
</comment>
<feature type="binding site" evidence="9">
    <location>
        <begin position="217"/>
        <end position="221"/>
    </location>
    <ligand>
        <name>GTP</name>
        <dbReference type="ChEBI" id="CHEBI:37565"/>
    </ligand>
</feature>
<dbReference type="GO" id="GO:0005737">
    <property type="term" value="C:cytoplasm"/>
    <property type="evidence" value="ECO:0007669"/>
    <property type="project" value="TreeGrafter"/>
</dbReference>
<accession>A0AAV2HCZ6</accession>
<dbReference type="Pfam" id="PF00503">
    <property type="entry name" value="G-alpha"/>
    <property type="match status" value="1"/>
</dbReference>
<evidence type="ECO:0000256" key="2">
    <source>
        <dbReference type="ARBA" id="ARBA00022723"/>
    </source>
</evidence>
<evidence type="ECO:0000256" key="7">
    <source>
        <dbReference type="ARBA" id="ARBA00040847"/>
    </source>
</evidence>
<evidence type="ECO:0000256" key="6">
    <source>
        <dbReference type="ARBA" id="ARBA00023224"/>
    </source>
</evidence>
<dbReference type="GO" id="GO:0001664">
    <property type="term" value="F:G protein-coupled receptor binding"/>
    <property type="evidence" value="ECO:0007669"/>
    <property type="project" value="TreeGrafter"/>
</dbReference>
<evidence type="ECO:0000256" key="8">
    <source>
        <dbReference type="ARBA" id="ARBA00042116"/>
    </source>
</evidence>
<feature type="binding site" evidence="10">
    <location>
        <position position="194"/>
    </location>
    <ligand>
        <name>Mg(2+)</name>
        <dbReference type="ChEBI" id="CHEBI:18420"/>
    </ligand>
</feature>
<dbReference type="GO" id="GO:0005525">
    <property type="term" value="F:GTP binding"/>
    <property type="evidence" value="ECO:0007669"/>
    <property type="project" value="UniProtKB-KW"/>
</dbReference>
<dbReference type="GO" id="GO:0046872">
    <property type="term" value="F:metal ion binding"/>
    <property type="evidence" value="ECO:0007669"/>
    <property type="project" value="UniProtKB-KW"/>
</dbReference>
<reference evidence="11 12" key="1">
    <citation type="submission" date="2024-04" db="EMBL/GenBank/DDBJ databases">
        <authorList>
            <consortium name="Genoscope - CEA"/>
            <person name="William W."/>
        </authorList>
    </citation>
    <scope>NUCLEOTIDE SEQUENCE [LARGE SCALE GENOMIC DNA]</scope>
</reference>
<gene>
    <name evidence="11" type="ORF">GSLYS_00005300001</name>
</gene>
<evidence type="ECO:0000256" key="9">
    <source>
        <dbReference type="PIRSR" id="PIRSR601019-1"/>
    </source>
</evidence>
<dbReference type="FunFam" id="3.40.50.300:FF:000720">
    <property type="entry name" value="Guanine nucleotide-binding protein G(k) subunit alpha"/>
    <property type="match status" value="1"/>
</dbReference>
<organism evidence="11 12">
    <name type="scientific">Lymnaea stagnalis</name>
    <name type="common">Great pond snail</name>
    <name type="synonym">Helix stagnalis</name>
    <dbReference type="NCBI Taxonomy" id="6523"/>
    <lineage>
        <taxon>Eukaryota</taxon>
        <taxon>Metazoa</taxon>
        <taxon>Spiralia</taxon>
        <taxon>Lophotrochozoa</taxon>
        <taxon>Mollusca</taxon>
        <taxon>Gastropoda</taxon>
        <taxon>Heterobranchia</taxon>
        <taxon>Euthyneura</taxon>
        <taxon>Panpulmonata</taxon>
        <taxon>Hygrophila</taxon>
        <taxon>Lymnaeoidea</taxon>
        <taxon>Lymnaeidae</taxon>
        <taxon>Lymnaea</taxon>
    </lineage>
</organism>
<dbReference type="AlphaFoldDB" id="A0AAV2HCZ6"/>
<feature type="binding site" evidence="9">
    <location>
        <begin position="163"/>
        <end position="164"/>
    </location>
    <ligand>
        <name>GTP</name>
        <dbReference type="ChEBI" id="CHEBI:37565"/>
    </ligand>
</feature>
<dbReference type="GO" id="GO:0007191">
    <property type="term" value="P:adenylate cyclase-activating dopamine receptor signaling pathway"/>
    <property type="evidence" value="ECO:0007669"/>
    <property type="project" value="TreeGrafter"/>
</dbReference>
<dbReference type="InterPro" id="IPR011025">
    <property type="entry name" value="GproteinA_insert"/>
</dbReference>
<protein>
    <recommendedName>
        <fullName evidence="7">Guanine nucleotide-binding protein G(q) subunit alpha</fullName>
    </recommendedName>
    <alternativeName>
        <fullName evidence="8">Guanine nucleotide-binding protein alpha-q</fullName>
    </alternativeName>
</protein>
<dbReference type="PANTHER" id="PTHR10218">
    <property type="entry name" value="GTP-BINDING PROTEIN ALPHA SUBUNIT"/>
    <property type="match status" value="1"/>
</dbReference>
<sequence>MACMGGCVPERDGNGAYDYPEDAKTAKQRDREITKLLHKQHKEDQRRLKLLLLGTGESGKSTVTKQMKIIHINGYTFLERIEKRKDIIRNVRESMLAILGAMQHLSIPMEHEDNKLSGEFILSQEADKIAEVSQEFWDHCKKLWSDQGVQQCYLRSHEYQLMDSAKYFLDKVDELRTPNYAPSDQDILRCRAITTSIQKIEFEVPDAGRNVKFSVYDVGGQRGERKKWIQVFDNVVAILYLADTSGFDQCLREDHSKNRLIESMEIFEQVWN</sequence>
<feature type="binding site" evidence="9">
    <location>
        <begin position="57"/>
        <end position="62"/>
    </location>
    <ligand>
        <name>GTP</name>
        <dbReference type="ChEBI" id="CHEBI:37565"/>
    </ligand>
</feature>
<feature type="binding site" evidence="9">
    <location>
        <begin position="188"/>
        <end position="194"/>
    </location>
    <ligand>
        <name>GTP</name>
        <dbReference type="ChEBI" id="CHEBI:37565"/>
    </ligand>
</feature>
<keyword evidence="3 9" id="KW-0547">Nucleotide-binding</keyword>
<dbReference type="GO" id="GO:0007606">
    <property type="term" value="P:sensory perception of chemical stimulus"/>
    <property type="evidence" value="ECO:0007669"/>
    <property type="project" value="TreeGrafter"/>
</dbReference>
<keyword evidence="12" id="KW-1185">Reference proteome</keyword>
<evidence type="ECO:0000313" key="11">
    <source>
        <dbReference type="EMBL" id="CAL1531205.1"/>
    </source>
</evidence>
<dbReference type="SUPFAM" id="SSF52540">
    <property type="entry name" value="P-loop containing nucleoside triphosphate hydrolases"/>
    <property type="match status" value="1"/>
</dbReference>
<keyword evidence="2 10" id="KW-0479">Metal-binding</keyword>
<keyword evidence="4 10" id="KW-0460">Magnesium</keyword>
<dbReference type="PRINTS" id="PR00318">
    <property type="entry name" value="GPROTEINA"/>
</dbReference>
<evidence type="ECO:0000256" key="1">
    <source>
        <dbReference type="ARBA" id="ARBA00011356"/>
    </source>
</evidence>
<dbReference type="PROSITE" id="PS51882">
    <property type="entry name" value="G_ALPHA"/>
    <property type="match status" value="1"/>
</dbReference>
<feature type="binding site" evidence="10">
    <location>
        <position position="61"/>
    </location>
    <ligand>
        <name>Mg(2+)</name>
        <dbReference type="ChEBI" id="CHEBI:18420"/>
    </ligand>
</feature>
<dbReference type="FunFam" id="1.10.400.10:FF:000002">
    <property type="entry name" value="guanine nucleotide-binding protein G(Q) subunit alpha"/>
    <property type="match status" value="1"/>
</dbReference>
<evidence type="ECO:0000256" key="4">
    <source>
        <dbReference type="ARBA" id="ARBA00022842"/>
    </source>
</evidence>
<evidence type="ECO:0000256" key="3">
    <source>
        <dbReference type="ARBA" id="ARBA00022741"/>
    </source>
</evidence>
<dbReference type="GO" id="GO:0005834">
    <property type="term" value="C:heterotrimeric G-protein complex"/>
    <property type="evidence" value="ECO:0007669"/>
    <property type="project" value="TreeGrafter"/>
</dbReference>
<dbReference type="FunFam" id="3.40.50.300:FF:000692">
    <property type="entry name" value="Guanine nucleotide-binding protein subunit alpha"/>
    <property type="match status" value="1"/>
</dbReference>
<evidence type="ECO:0000256" key="10">
    <source>
        <dbReference type="PIRSR" id="PIRSR601019-2"/>
    </source>
</evidence>
<dbReference type="SUPFAM" id="SSF47895">
    <property type="entry name" value="Transducin (alpha subunit), insertion domain"/>
    <property type="match status" value="1"/>
</dbReference>
<dbReference type="EMBL" id="CAXITT010000083">
    <property type="protein sequence ID" value="CAL1531205.1"/>
    <property type="molecule type" value="Genomic_DNA"/>
</dbReference>
<dbReference type="GO" id="GO:0031683">
    <property type="term" value="F:G-protein beta/gamma-subunit complex binding"/>
    <property type="evidence" value="ECO:0007669"/>
    <property type="project" value="InterPro"/>
</dbReference>